<keyword evidence="13" id="KW-1185">Reference proteome</keyword>
<dbReference type="PROSITE" id="PS50893">
    <property type="entry name" value="ABC_TRANSPORTER_2"/>
    <property type="match status" value="1"/>
</dbReference>
<dbReference type="InterPro" id="IPR003439">
    <property type="entry name" value="ABC_transporter-like_ATP-bd"/>
</dbReference>
<dbReference type="PANTHER" id="PTHR24220">
    <property type="entry name" value="IMPORT ATP-BINDING PROTEIN"/>
    <property type="match status" value="1"/>
</dbReference>
<evidence type="ECO:0000256" key="6">
    <source>
        <dbReference type="ARBA" id="ARBA00022840"/>
    </source>
</evidence>
<keyword evidence="4 10" id="KW-0812">Transmembrane</keyword>
<dbReference type="GO" id="GO:0005524">
    <property type="term" value="F:ATP binding"/>
    <property type="evidence" value="ECO:0007669"/>
    <property type="project" value="UniProtKB-KW"/>
</dbReference>
<dbReference type="InterPro" id="IPR027417">
    <property type="entry name" value="P-loop_NTPase"/>
</dbReference>
<dbReference type="InterPro" id="IPR003838">
    <property type="entry name" value="ABC3_permease_C"/>
</dbReference>
<dbReference type="EMBL" id="JAKZBV010000001">
    <property type="protein sequence ID" value="MCH6469043.1"/>
    <property type="molecule type" value="Genomic_DNA"/>
</dbReference>
<evidence type="ECO:0000256" key="3">
    <source>
        <dbReference type="ARBA" id="ARBA00022475"/>
    </source>
</evidence>
<keyword evidence="3" id="KW-1003">Cell membrane</keyword>
<dbReference type="Gene3D" id="3.40.50.300">
    <property type="entry name" value="P-loop containing nucleotide triphosphate hydrolases"/>
    <property type="match status" value="1"/>
</dbReference>
<dbReference type="SUPFAM" id="SSF52540">
    <property type="entry name" value="P-loop containing nucleoside triphosphate hydrolases"/>
    <property type="match status" value="1"/>
</dbReference>
<comment type="similarity">
    <text evidence="9">Belongs to the ABC transporter superfamily. Macrolide exporter (TC 3.A.1.122) family.</text>
</comment>
<accession>A0ABS9TXE0</accession>
<evidence type="ECO:0000256" key="7">
    <source>
        <dbReference type="ARBA" id="ARBA00022989"/>
    </source>
</evidence>
<keyword evidence="6 12" id="KW-0067">ATP-binding</keyword>
<evidence type="ECO:0000256" key="9">
    <source>
        <dbReference type="ARBA" id="ARBA00038388"/>
    </source>
</evidence>
<evidence type="ECO:0000256" key="5">
    <source>
        <dbReference type="ARBA" id="ARBA00022741"/>
    </source>
</evidence>
<dbReference type="Pfam" id="PF00005">
    <property type="entry name" value="ABC_tran"/>
    <property type="match status" value="1"/>
</dbReference>
<proteinExistence type="inferred from homology"/>
<evidence type="ECO:0000256" key="8">
    <source>
        <dbReference type="ARBA" id="ARBA00023136"/>
    </source>
</evidence>
<keyword evidence="7 10" id="KW-1133">Transmembrane helix</keyword>
<dbReference type="CDD" id="cd03255">
    <property type="entry name" value="ABC_MJ0796_LolCDE_FtsE"/>
    <property type="match status" value="1"/>
</dbReference>
<dbReference type="PANTHER" id="PTHR24220:SF659">
    <property type="entry name" value="TRANSPORTER, PUTATIVE-RELATED"/>
    <property type="match status" value="1"/>
</dbReference>
<dbReference type="RefSeq" id="WP_241051237.1">
    <property type="nucleotide sequence ID" value="NZ_JAKZBV010000001.1"/>
</dbReference>
<organism evidence="12 13">
    <name type="scientific">Sinomonas terrae</name>
    <dbReference type="NCBI Taxonomy" id="2908838"/>
    <lineage>
        <taxon>Bacteria</taxon>
        <taxon>Bacillati</taxon>
        <taxon>Actinomycetota</taxon>
        <taxon>Actinomycetes</taxon>
        <taxon>Micrococcales</taxon>
        <taxon>Micrococcaceae</taxon>
        <taxon>Sinomonas</taxon>
    </lineage>
</organism>
<dbReference type="InterPro" id="IPR003593">
    <property type="entry name" value="AAA+_ATPase"/>
</dbReference>
<evidence type="ECO:0000313" key="13">
    <source>
        <dbReference type="Proteomes" id="UP001202922"/>
    </source>
</evidence>
<dbReference type="Proteomes" id="UP001202922">
    <property type="component" value="Unassembled WGS sequence"/>
</dbReference>
<keyword evidence="8 10" id="KW-0472">Membrane</keyword>
<gene>
    <name evidence="12" type="ORF">L0M17_03410</name>
</gene>
<keyword evidence="5" id="KW-0547">Nucleotide-binding</keyword>
<dbReference type="SMART" id="SM00382">
    <property type="entry name" value="AAA"/>
    <property type="match status" value="1"/>
</dbReference>
<dbReference type="Pfam" id="PF02687">
    <property type="entry name" value="FtsX"/>
    <property type="match status" value="1"/>
</dbReference>
<evidence type="ECO:0000256" key="10">
    <source>
        <dbReference type="SAM" id="Phobius"/>
    </source>
</evidence>
<evidence type="ECO:0000256" key="2">
    <source>
        <dbReference type="ARBA" id="ARBA00022448"/>
    </source>
</evidence>
<evidence type="ECO:0000313" key="12">
    <source>
        <dbReference type="EMBL" id="MCH6469043.1"/>
    </source>
</evidence>
<evidence type="ECO:0000256" key="1">
    <source>
        <dbReference type="ARBA" id="ARBA00004429"/>
    </source>
</evidence>
<keyword evidence="2" id="KW-0813">Transport</keyword>
<dbReference type="InterPro" id="IPR017911">
    <property type="entry name" value="MacB-like_ATP-bd"/>
</dbReference>
<evidence type="ECO:0000256" key="4">
    <source>
        <dbReference type="ARBA" id="ARBA00022692"/>
    </source>
</evidence>
<dbReference type="PROSITE" id="PS00211">
    <property type="entry name" value="ABC_TRANSPORTER_1"/>
    <property type="match status" value="1"/>
</dbReference>
<protein>
    <submittedName>
        <fullName evidence="12">ABC transporter ATP-binding protein/permease</fullName>
    </submittedName>
</protein>
<dbReference type="InterPro" id="IPR015854">
    <property type="entry name" value="ABC_transpr_LolD-like"/>
</dbReference>
<comment type="caution">
    <text evidence="12">The sequence shown here is derived from an EMBL/GenBank/DDBJ whole genome shotgun (WGS) entry which is preliminary data.</text>
</comment>
<sequence length="642" mass="66442">MNDGTPFTSAIELNGVSKVFDGNAVLRNVDFELAAGEFVAIIGPSGSGKSTLLNIMGLLALPSEGTVKVFGEAVDRLPSSLLDSLRSQQIGFAFQASHLDETRSVLRNTALPLQIARADPKGSVDAALESLTWVGMGDKWDEPACNLSGGEKQRVALARAVVHQPRILLADEPTGNLDSSNTAQVVRLLQQFAARGVAVVIVTHDPRVADLADRVIRVEDGALVDERPSRLSMGRRNHTQVPLKRELAPARWMARAAGDIAEAINSLTSPLGKSAVIAMAFALGVSGLVLARGLSESAARMVDSSIVNSSSSVLYGRPEVSDRGLWDASRAESVAHIVGAVKELPGVSAVGVQGAIPSEATRISKLGSKGQELFTGQVHVGSSSLLNARDAALTTNSRPDLLDNPSVSSAFVGVEAAKGLGLSLELDQELLLNGRPIAIAGFVVSAADDSLPSSILLSRSSILTAIVPTFIIKVEPGYSLPLSTSIPLAVDPANPSSFRIDAVGNVDGLRATVADRLSSFISMISSLVLGLACLSGGLTIYLSILSRLPGIALKRAMGASRAGIVRAFLLEGSIVGLAGGLAGLAMGPCLLILICSAQGWVPSLDVLTLLIGLSSGIAAGLLSAAVPAYLASRADPAELIRA</sequence>
<name>A0ABS9TXE0_9MICC</name>
<reference evidence="12 13" key="1">
    <citation type="submission" date="2022-03" db="EMBL/GenBank/DDBJ databases">
        <title>Sinomonas sp. isolated from a soil.</title>
        <authorList>
            <person name="Han J."/>
            <person name="Kim D.-U."/>
        </authorList>
    </citation>
    <scope>NUCLEOTIDE SEQUENCE [LARGE SCALE GENOMIC DNA]</scope>
    <source>
        <strain evidence="12 13">5-5</strain>
    </source>
</reference>
<feature type="domain" description="ABC transporter" evidence="11">
    <location>
        <begin position="11"/>
        <end position="245"/>
    </location>
</feature>
<feature type="transmembrane region" description="Helical" evidence="10">
    <location>
        <begin position="606"/>
        <end position="631"/>
    </location>
</feature>
<evidence type="ECO:0000259" key="11">
    <source>
        <dbReference type="PROSITE" id="PS50893"/>
    </source>
</evidence>
<feature type="transmembrane region" description="Helical" evidence="10">
    <location>
        <begin position="520"/>
        <end position="546"/>
    </location>
</feature>
<dbReference type="InterPro" id="IPR017871">
    <property type="entry name" value="ABC_transporter-like_CS"/>
</dbReference>
<comment type="subcellular location">
    <subcellularLocation>
        <location evidence="1">Cell inner membrane</location>
        <topology evidence="1">Multi-pass membrane protein</topology>
    </subcellularLocation>
</comment>
<feature type="transmembrane region" description="Helical" evidence="10">
    <location>
        <begin position="567"/>
        <end position="594"/>
    </location>
</feature>